<sequence length="65" mass="7118">MLNPQTPVGREERGVEANTQKLIETLEICLQCADGLDLGVAGIHISHAIELIREQCEFADEGIDN</sequence>
<dbReference type="RefSeq" id="WP_257596646.1">
    <property type="nucleotide sequence ID" value="NZ_JANKHH010000007.1"/>
</dbReference>
<accession>A0ABT1XUA1</accession>
<dbReference type="Proteomes" id="UP001206067">
    <property type="component" value="Unassembled WGS sequence"/>
</dbReference>
<reference evidence="1 2" key="1">
    <citation type="submission" date="2022-08" db="EMBL/GenBank/DDBJ databases">
        <title>Polyphasic taxonomy analysis of Qipengyuania sp.RS5-5.</title>
        <authorList>
            <person name="Xamxidin M."/>
            <person name="Wu M."/>
        </authorList>
    </citation>
    <scope>NUCLEOTIDE SEQUENCE [LARGE SCALE GENOMIC DNA]</scope>
    <source>
        <strain evidence="1 2">RS5-5</strain>
    </source>
</reference>
<protein>
    <submittedName>
        <fullName evidence="1">Uncharacterized protein</fullName>
    </submittedName>
</protein>
<keyword evidence="2" id="KW-1185">Reference proteome</keyword>
<name>A0ABT1XUA1_9SPHN</name>
<dbReference type="EMBL" id="JANKHH010000007">
    <property type="protein sequence ID" value="MCR2834802.1"/>
    <property type="molecule type" value="Genomic_DNA"/>
</dbReference>
<evidence type="ECO:0000313" key="2">
    <source>
        <dbReference type="Proteomes" id="UP001206067"/>
    </source>
</evidence>
<proteinExistence type="predicted"/>
<evidence type="ECO:0000313" key="1">
    <source>
        <dbReference type="EMBL" id="MCR2834802.1"/>
    </source>
</evidence>
<gene>
    <name evidence="1" type="ORF">NSO95_12700</name>
</gene>
<organism evidence="1 2">
    <name type="scientific">Parerythrobacter lacustris</name>
    <dbReference type="NCBI Taxonomy" id="2969984"/>
    <lineage>
        <taxon>Bacteria</taxon>
        <taxon>Pseudomonadati</taxon>
        <taxon>Pseudomonadota</taxon>
        <taxon>Alphaproteobacteria</taxon>
        <taxon>Sphingomonadales</taxon>
        <taxon>Erythrobacteraceae</taxon>
        <taxon>Parerythrobacter</taxon>
    </lineage>
</organism>
<comment type="caution">
    <text evidence="1">The sequence shown here is derived from an EMBL/GenBank/DDBJ whole genome shotgun (WGS) entry which is preliminary data.</text>
</comment>